<comment type="caution">
    <text evidence="1">The sequence shown here is derived from an EMBL/GenBank/DDBJ whole genome shotgun (WGS) entry which is preliminary data.</text>
</comment>
<name>A0ABW6SDF4_9NOCA</name>
<proteinExistence type="predicted"/>
<reference evidence="1 2" key="1">
    <citation type="submission" date="2024-10" db="EMBL/GenBank/DDBJ databases">
        <title>The Natural Products Discovery Center: Release of the First 8490 Sequenced Strains for Exploring Actinobacteria Biosynthetic Diversity.</title>
        <authorList>
            <person name="Kalkreuter E."/>
            <person name="Kautsar S.A."/>
            <person name="Yang D."/>
            <person name="Bader C.D."/>
            <person name="Teijaro C.N."/>
            <person name="Fluegel L."/>
            <person name="Davis C.M."/>
            <person name="Simpson J.R."/>
            <person name="Lauterbach L."/>
            <person name="Steele A.D."/>
            <person name="Gui C."/>
            <person name="Meng S."/>
            <person name="Li G."/>
            <person name="Viehrig K."/>
            <person name="Ye F."/>
            <person name="Su P."/>
            <person name="Kiefer A.F."/>
            <person name="Nichols A."/>
            <person name="Cepeda A.J."/>
            <person name="Yan W."/>
            <person name="Fan B."/>
            <person name="Jiang Y."/>
            <person name="Adhikari A."/>
            <person name="Zheng C.-J."/>
            <person name="Schuster L."/>
            <person name="Cowan T.M."/>
            <person name="Smanski M.J."/>
            <person name="Chevrette M.G."/>
            <person name="De Carvalho L.P.S."/>
            <person name="Shen B."/>
        </authorList>
    </citation>
    <scope>NUCLEOTIDE SEQUENCE [LARGE SCALE GENOMIC DNA]</scope>
    <source>
        <strain evidence="1 2">NPDC002593</strain>
    </source>
</reference>
<dbReference type="RefSeq" id="WP_387406809.1">
    <property type="nucleotide sequence ID" value="NZ_JBIAQY010000026.1"/>
</dbReference>
<organism evidence="1 2">
    <name type="scientific">Nocardia jiangxiensis</name>
    <dbReference type="NCBI Taxonomy" id="282685"/>
    <lineage>
        <taxon>Bacteria</taxon>
        <taxon>Bacillati</taxon>
        <taxon>Actinomycetota</taxon>
        <taxon>Actinomycetes</taxon>
        <taxon>Mycobacteriales</taxon>
        <taxon>Nocardiaceae</taxon>
        <taxon>Nocardia</taxon>
    </lineage>
</organism>
<sequence length="171" mass="19034">MANDSKPTQTGPLANLITEAQNGTLSVNFSPDVVVNADEFVYIERDCKAFKQEITTLQNIAKSIAEIPNWGLGESTEGLFSAKTLISRFRSKAMKAHLSTDTDDNIWDILDQHYKIIDDLETLHHTIAQQYCEQDTKFAAEYKRLQSNIEQSPILTDLKPGTKVSGIGKSS</sequence>
<dbReference type="EMBL" id="JBIAQY010000026">
    <property type="protein sequence ID" value="MFF3574342.1"/>
    <property type="molecule type" value="Genomic_DNA"/>
</dbReference>
<gene>
    <name evidence="1" type="ORF">ACFYXQ_42000</name>
</gene>
<keyword evidence="2" id="KW-1185">Reference proteome</keyword>
<evidence type="ECO:0000313" key="1">
    <source>
        <dbReference type="EMBL" id="MFF3574342.1"/>
    </source>
</evidence>
<evidence type="ECO:0008006" key="3">
    <source>
        <dbReference type="Google" id="ProtNLM"/>
    </source>
</evidence>
<accession>A0ABW6SDF4</accession>
<evidence type="ECO:0000313" key="2">
    <source>
        <dbReference type="Proteomes" id="UP001601992"/>
    </source>
</evidence>
<dbReference type="Proteomes" id="UP001601992">
    <property type="component" value="Unassembled WGS sequence"/>
</dbReference>
<protein>
    <recommendedName>
        <fullName evidence="3">PE family protein</fullName>
    </recommendedName>
</protein>